<keyword evidence="6" id="KW-0560">Oxidoreductase</keyword>
<keyword evidence="5" id="KW-0223">Dioxygenase</keyword>
<dbReference type="InterPro" id="IPR019601">
    <property type="entry name" value="Oxoglutarate/Fe-dep_Oase_C"/>
</dbReference>
<protein>
    <recommendedName>
        <fullName evidence="8">uS12 prolyl 3-hydroxylase</fullName>
    </recommendedName>
</protein>
<comment type="catalytic activity">
    <reaction evidence="9">
        <text>[ribosomal protein uS12]-L-proline + 2-oxoglutarate + O2 = [ribosomal protein uS12]-(3S)-3-hydroxy-L-proline + succinate + CO2</text>
        <dbReference type="Rhea" id="RHEA:54156"/>
        <dbReference type="Rhea" id="RHEA-COMP:13816"/>
        <dbReference type="Rhea" id="RHEA-COMP:13818"/>
        <dbReference type="ChEBI" id="CHEBI:15379"/>
        <dbReference type="ChEBI" id="CHEBI:16526"/>
        <dbReference type="ChEBI" id="CHEBI:16810"/>
        <dbReference type="ChEBI" id="CHEBI:30031"/>
        <dbReference type="ChEBI" id="CHEBI:50342"/>
        <dbReference type="ChEBI" id="CHEBI:85428"/>
    </reaction>
</comment>
<dbReference type="EMBL" id="BLKM01002437">
    <property type="protein sequence ID" value="GFG40710.1"/>
    <property type="molecule type" value="Genomic_DNA"/>
</dbReference>
<dbReference type="FunCoup" id="A0A6L2Q9Q4">
    <property type="interactions" value="1433"/>
</dbReference>
<dbReference type="Pfam" id="PF10637">
    <property type="entry name" value="Ofd1_CTDD"/>
    <property type="match status" value="1"/>
</dbReference>
<dbReference type="GO" id="GO:0031418">
    <property type="term" value="F:L-ascorbic acid binding"/>
    <property type="evidence" value="ECO:0007669"/>
    <property type="project" value="UniProtKB-KW"/>
</dbReference>
<dbReference type="InterPro" id="IPR006620">
    <property type="entry name" value="Pro_4_hyd_alph"/>
</dbReference>
<dbReference type="PANTHER" id="PTHR12117:SF0">
    <property type="entry name" value="PROLYL 3-HYDROXYLASE OGFOD1"/>
    <property type="match status" value="1"/>
</dbReference>
<dbReference type="PANTHER" id="PTHR12117">
    <property type="entry name" value="HISTONE ACETYLTRANSFERASE COMPLEX"/>
    <property type="match status" value="1"/>
</dbReference>
<proteinExistence type="inferred from homology"/>
<dbReference type="GO" id="GO:0005737">
    <property type="term" value="C:cytoplasm"/>
    <property type="evidence" value="ECO:0007669"/>
    <property type="project" value="TreeGrafter"/>
</dbReference>
<dbReference type="GO" id="GO:0006449">
    <property type="term" value="P:regulation of translational termination"/>
    <property type="evidence" value="ECO:0007669"/>
    <property type="project" value="TreeGrafter"/>
</dbReference>
<evidence type="ECO:0000256" key="6">
    <source>
        <dbReference type="ARBA" id="ARBA00023002"/>
    </source>
</evidence>
<dbReference type="SMART" id="SM00702">
    <property type="entry name" value="P4Hc"/>
    <property type="match status" value="1"/>
</dbReference>
<sequence length="426" mass="49424">MHDTEYLKELKEELLDLEFVKKQNDLYQYHQSCDLSVVNKPLINSLKQFLVEECCAWLEMATNIKLNKKVSVTCSSYNYSDHLLCHDDKCEDRRIAFILYLSEHWSPDYGGSLELFNTDDSGQPKEVVKTIWPTFNRLVFFEVMCKSFHQVAEVGVIDRTRLSVNGWFHGPLPECTNIVPNINIGVPRFPPIQGDSSVSRHVNSMYFDPEVQEQIRSSFEQDSEILLPDFLDKDFYKEICDCLCSDYLSWELKGPPNHRKYETPCEKTLPLPLTKLVQLFKSEQFFKLLGDLTKLELTPSQNNGPGIMIPQCSYEVQRWQKGFYTLLSDDHVRNEYALDVIIHFNVHNVKQLQGGFVSYVAHDADEELLTVVPSYNALALAYRDKDTLCFVKYISNVFWESFHVLHFTYYETSTASNSEDKTETTP</sequence>
<dbReference type="OrthoDB" id="430522at2759"/>
<reference evidence="12" key="1">
    <citation type="submission" date="2020-01" db="EMBL/GenBank/DDBJ databases">
        <title>Draft genome sequence of the Termite Coptotermes fromosanus.</title>
        <authorList>
            <person name="Itakura S."/>
            <person name="Yosikawa Y."/>
            <person name="Umezawa K."/>
        </authorList>
    </citation>
    <scope>NUCLEOTIDE SEQUENCE [LARGE SCALE GENOMIC DNA]</scope>
</reference>
<evidence type="ECO:0000256" key="5">
    <source>
        <dbReference type="ARBA" id="ARBA00022964"/>
    </source>
</evidence>
<dbReference type="InterPro" id="IPR005123">
    <property type="entry name" value="Oxoglu/Fe-dep_dioxygenase_dom"/>
</dbReference>
<comment type="cofactor">
    <cofactor evidence="1">
        <name>L-ascorbate</name>
        <dbReference type="ChEBI" id="CHEBI:38290"/>
    </cofactor>
</comment>
<dbReference type="InParanoid" id="A0A6L2Q9Q4"/>
<evidence type="ECO:0000256" key="3">
    <source>
        <dbReference type="ARBA" id="ARBA00022723"/>
    </source>
</evidence>
<keyword evidence="7" id="KW-0408">Iron</keyword>
<evidence type="ECO:0000313" key="12">
    <source>
        <dbReference type="Proteomes" id="UP000502823"/>
    </source>
</evidence>
<evidence type="ECO:0000256" key="4">
    <source>
        <dbReference type="ARBA" id="ARBA00022896"/>
    </source>
</evidence>
<organism evidence="11 12">
    <name type="scientific">Coptotermes formosanus</name>
    <name type="common">Formosan subterranean termite</name>
    <dbReference type="NCBI Taxonomy" id="36987"/>
    <lineage>
        <taxon>Eukaryota</taxon>
        <taxon>Metazoa</taxon>
        <taxon>Ecdysozoa</taxon>
        <taxon>Arthropoda</taxon>
        <taxon>Hexapoda</taxon>
        <taxon>Insecta</taxon>
        <taxon>Pterygota</taxon>
        <taxon>Neoptera</taxon>
        <taxon>Polyneoptera</taxon>
        <taxon>Dictyoptera</taxon>
        <taxon>Blattodea</taxon>
        <taxon>Blattoidea</taxon>
        <taxon>Termitoidae</taxon>
        <taxon>Rhinotermitidae</taxon>
        <taxon>Coptotermes</taxon>
    </lineage>
</organism>
<dbReference type="InterPro" id="IPR051842">
    <property type="entry name" value="uS12_prolyl_hydroxylase"/>
</dbReference>
<evidence type="ECO:0000256" key="7">
    <source>
        <dbReference type="ARBA" id="ARBA00023004"/>
    </source>
</evidence>
<keyword evidence="3" id="KW-0479">Metal-binding</keyword>
<feature type="domain" description="Fe2OG dioxygenase" evidence="10">
    <location>
        <begin position="68"/>
        <end position="170"/>
    </location>
</feature>
<accession>A0A6L2Q9Q4</accession>
<keyword evidence="12" id="KW-1185">Reference proteome</keyword>
<evidence type="ECO:0000256" key="8">
    <source>
        <dbReference type="ARBA" id="ARBA00029938"/>
    </source>
</evidence>
<name>A0A6L2Q9Q4_COPFO</name>
<dbReference type="Gene3D" id="2.60.120.620">
    <property type="entry name" value="q2cbj1_9rhob like domain"/>
    <property type="match status" value="2"/>
</dbReference>
<evidence type="ECO:0000256" key="9">
    <source>
        <dbReference type="ARBA" id="ARBA00047444"/>
    </source>
</evidence>
<dbReference type="GO" id="GO:0031543">
    <property type="term" value="F:peptidyl-proline dioxygenase activity"/>
    <property type="evidence" value="ECO:0007669"/>
    <property type="project" value="TreeGrafter"/>
</dbReference>
<dbReference type="GO" id="GO:0005506">
    <property type="term" value="F:iron ion binding"/>
    <property type="evidence" value="ECO:0007669"/>
    <property type="project" value="InterPro"/>
</dbReference>
<evidence type="ECO:0000259" key="10">
    <source>
        <dbReference type="PROSITE" id="PS51471"/>
    </source>
</evidence>
<evidence type="ECO:0000256" key="2">
    <source>
        <dbReference type="ARBA" id="ARBA00007443"/>
    </source>
</evidence>
<evidence type="ECO:0000256" key="1">
    <source>
        <dbReference type="ARBA" id="ARBA00001961"/>
    </source>
</evidence>
<dbReference type="AlphaFoldDB" id="A0A6L2Q9Q4"/>
<comment type="similarity">
    <text evidence="2">Belongs to the TPA1 family.</text>
</comment>
<dbReference type="PROSITE" id="PS51471">
    <property type="entry name" value="FE2OG_OXY"/>
    <property type="match status" value="1"/>
</dbReference>
<evidence type="ECO:0000313" key="11">
    <source>
        <dbReference type="EMBL" id="GFG40710.1"/>
    </source>
</evidence>
<keyword evidence="4" id="KW-0847">Vitamin C</keyword>
<dbReference type="Pfam" id="PF13661">
    <property type="entry name" value="2OG-FeII_Oxy_4"/>
    <property type="match status" value="1"/>
</dbReference>
<dbReference type="Proteomes" id="UP000502823">
    <property type="component" value="Unassembled WGS sequence"/>
</dbReference>
<comment type="caution">
    <text evidence="11">The sequence shown here is derived from an EMBL/GenBank/DDBJ whole genome shotgun (WGS) entry which is preliminary data.</text>
</comment>
<gene>
    <name evidence="11" type="ORF">Cfor_03394</name>
</gene>
<dbReference type="InterPro" id="IPR039558">
    <property type="entry name" value="TPA1/OFD1_N"/>
</dbReference>